<dbReference type="eggNOG" id="COG0063">
    <property type="taxonomic scope" value="Bacteria"/>
</dbReference>
<comment type="cofactor">
    <cofactor evidence="6">
        <name>Mg(2+)</name>
        <dbReference type="ChEBI" id="CHEBI:18420"/>
    </cofactor>
</comment>
<dbReference type="HOGENOM" id="CLU_024853_2_1_9"/>
<protein>
    <recommendedName>
        <fullName evidence="6">ADP-dependent (S)-NAD(P)H-hydrate dehydratase</fullName>
        <ecNumber evidence="6">4.2.1.136</ecNumber>
    </recommendedName>
    <alternativeName>
        <fullName evidence="6">ADP-dependent NAD(P)HX dehydratase</fullName>
    </alternativeName>
</protein>
<dbReference type="PANTHER" id="PTHR12592:SF0">
    <property type="entry name" value="ATP-DEPENDENT (S)-NAD(P)H-HYDRATE DEHYDRATASE"/>
    <property type="match status" value="1"/>
</dbReference>
<evidence type="ECO:0000256" key="4">
    <source>
        <dbReference type="ARBA" id="ARBA00023027"/>
    </source>
</evidence>
<feature type="binding site" evidence="6">
    <location>
        <begin position="183"/>
        <end position="187"/>
    </location>
    <ligand>
        <name>AMP</name>
        <dbReference type="ChEBI" id="CHEBI:456215"/>
    </ligand>
</feature>
<accession>D7UYQ5</accession>
<dbReference type="InterPro" id="IPR029056">
    <property type="entry name" value="Ribokinase-like"/>
</dbReference>
<keyword evidence="9" id="KW-1185">Reference proteome</keyword>
<dbReference type="GO" id="GO:0052856">
    <property type="term" value="F:NAD(P)HX epimerase activity"/>
    <property type="evidence" value="ECO:0007669"/>
    <property type="project" value="TreeGrafter"/>
</dbReference>
<name>D7UYQ5_LISGR</name>
<comment type="subunit">
    <text evidence="6">Homotetramer.</text>
</comment>
<comment type="similarity">
    <text evidence="6">Belongs to the NnrD/CARKD family.</text>
</comment>
<evidence type="ECO:0000313" key="8">
    <source>
        <dbReference type="EMBL" id="EFI83472.1"/>
    </source>
</evidence>
<dbReference type="Pfam" id="PF01256">
    <property type="entry name" value="Carb_kinase"/>
    <property type="match status" value="1"/>
</dbReference>
<dbReference type="NCBIfam" id="TIGR00196">
    <property type="entry name" value="yjeF_cterm"/>
    <property type="match status" value="1"/>
</dbReference>
<dbReference type="STRING" id="525367.HMPREF0556_12157"/>
<gene>
    <name evidence="6" type="primary">nnrD</name>
    <name evidence="8" type="ORF">HMPREF0556_12157</name>
</gene>
<keyword evidence="4 6" id="KW-0520">NAD</keyword>
<feature type="binding site" evidence="6">
    <location>
        <position position="103"/>
    </location>
    <ligand>
        <name>(6S)-NADPHX</name>
        <dbReference type="ChEBI" id="CHEBI:64076"/>
    </ligand>
</feature>
<dbReference type="PROSITE" id="PS01050">
    <property type="entry name" value="YJEF_C_2"/>
    <property type="match status" value="1"/>
</dbReference>
<dbReference type="GO" id="GO:0110051">
    <property type="term" value="P:metabolite repair"/>
    <property type="evidence" value="ECO:0007669"/>
    <property type="project" value="TreeGrafter"/>
</dbReference>
<feature type="binding site" evidence="6">
    <location>
        <position position="153"/>
    </location>
    <ligand>
        <name>(6S)-NADPHX</name>
        <dbReference type="ChEBI" id="CHEBI:64076"/>
    </ligand>
</feature>
<comment type="catalytic activity">
    <reaction evidence="6">
        <text>(6S)-NADHX + ADP = AMP + phosphate + NADH + H(+)</text>
        <dbReference type="Rhea" id="RHEA:32223"/>
        <dbReference type="ChEBI" id="CHEBI:15378"/>
        <dbReference type="ChEBI" id="CHEBI:43474"/>
        <dbReference type="ChEBI" id="CHEBI:57945"/>
        <dbReference type="ChEBI" id="CHEBI:64074"/>
        <dbReference type="ChEBI" id="CHEBI:456215"/>
        <dbReference type="ChEBI" id="CHEBI:456216"/>
        <dbReference type="EC" id="4.2.1.136"/>
    </reaction>
</comment>
<evidence type="ECO:0000313" key="9">
    <source>
        <dbReference type="Proteomes" id="UP000010119"/>
    </source>
</evidence>
<dbReference type="HAMAP" id="MF_01965">
    <property type="entry name" value="NADHX_dehydratase"/>
    <property type="match status" value="1"/>
</dbReference>
<proteinExistence type="inferred from homology"/>
<feature type="binding site" evidence="6">
    <location>
        <position position="42"/>
    </location>
    <ligand>
        <name>(6S)-NADPHX</name>
        <dbReference type="ChEBI" id="CHEBI:64076"/>
    </ligand>
</feature>
<dbReference type="SUPFAM" id="SSF53613">
    <property type="entry name" value="Ribokinase-like"/>
    <property type="match status" value="1"/>
</dbReference>
<keyword evidence="5 6" id="KW-0456">Lyase</keyword>
<dbReference type="Proteomes" id="UP000010119">
    <property type="component" value="Unassembled WGS sequence"/>
</dbReference>
<reference evidence="8" key="1">
    <citation type="submission" date="2010-06" db="EMBL/GenBank/DDBJ databases">
        <authorList>
            <person name="Muzny D."/>
            <person name="Qin X."/>
            <person name="Buhay C."/>
            <person name="Dugan-Rocha S."/>
            <person name="Ding Y."/>
            <person name="Chen G."/>
            <person name="Hawes A."/>
            <person name="Holder M."/>
            <person name="Jhangiani S."/>
            <person name="Johnson A."/>
            <person name="Khan Z."/>
            <person name="Li Z."/>
            <person name="Liu W."/>
            <person name="Liu X."/>
            <person name="Perez L."/>
            <person name="Shen H."/>
            <person name="Wang Q."/>
            <person name="Watt J."/>
            <person name="Xi L."/>
            <person name="Xin Y."/>
            <person name="Zhou J."/>
            <person name="Deng J."/>
            <person name="Jiang H."/>
            <person name="Liu Y."/>
            <person name="Qu J."/>
            <person name="Song X.-Z."/>
            <person name="Zhang L."/>
            <person name="Villasana D."/>
            <person name="Johnson A."/>
            <person name="Liu J."/>
            <person name="Liyanage D."/>
            <person name="Lorensuhewa L."/>
            <person name="Robinson T."/>
            <person name="Song A."/>
            <person name="Song B.-B."/>
            <person name="Dinh H."/>
            <person name="Thornton R."/>
            <person name="Coyle M."/>
            <person name="Francisco L."/>
            <person name="Jackson L."/>
            <person name="Javaid M."/>
            <person name="Korchina V."/>
            <person name="Kovar C."/>
            <person name="Mata R."/>
            <person name="Mathew T."/>
            <person name="Ngo R."/>
            <person name="Nguyen L."/>
            <person name="Nguyen N."/>
            <person name="Okwuonu G."/>
            <person name="Ongeri F."/>
            <person name="Pham C."/>
            <person name="Simmons D."/>
            <person name="Wilczek-Boney K."/>
            <person name="Hale W."/>
            <person name="Jakkamsetti A."/>
            <person name="Pham P."/>
            <person name="Ruth R."/>
            <person name="San Lucas F."/>
            <person name="Warren J."/>
            <person name="Zhang J."/>
            <person name="Zhao Z."/>
            <person name="Zhou C."/>
            <person name="Zhu D."/>
            <person name="Lee S."/>
            <person name="Bess C."/>
            <person name="Blankenburg K."/>
            <person name="Forbes L."/>
            <person name="Fu Q."/>
            <person name="Gubbala S."/>
            <person name="Hirani K."/>
            <person name="Jayaseelan J.C."/>
            <person name="Lara F."/>
            <person name="Munidasa M."/>
            <person name="Palculict T."/>
            <person name="Patil S."/>
            <person name="Pu L.-L."/>
            <person name="Saada N."/>
            <person name="Tang L."/>
            <person name="Weissenberger G."/>
            <person name="Zhu Y."/>
            <person name="Hemphill L."/>
            <person name="Shang Y."/>
            <person name="Youmans B."/>
            <person name="Ayvaz T."/>
            <person name="Ross M."/>
            <person name="Santibanez J."/>
            <person name="Aqrawi P."/>
            <person name="Gross S."/>
            <person name="Joshi V."/>
            <person name="Fowler G."/>
            <person name="Nazareth L."/>
            <person name="Reid J."/>
            <person name="Worley K."/>
            <person name="Petrosino J."/>
            <person name="Highlander S."/>
            <person name="Gibbs R."/>
        </authorList>
    </citation>
    <scope>NUCLEOTIDE SEQUENCE [LARGE SCALE GENOMIC DNA]</scope>
    <source>
        <strain evidence="8">DSM 20601</strain>
    </source>
</reference>
<dbReference type="InterPro" id="IPR000631">
    <property type="entry name" value="CARKD"/>
</dbReference>
<sequence>MKMKKITPKAICTWVPQREDDSYKGDYGKVLIIAGSKRYGGAAIMAAEACVKSGAGLVTVATDAVNRPALHSRLPECMFLDHQELDSLRELVPTFDVILIGPGLDRNELANELLTLTLQTAGEEQKVILDGDALFLYSKQPTKTKAALIFTPHLGEWEYLQTLTNEDSNAGRAEELGGIVVLKSNRTTVYTPDGGVWQNIYGTPAMATGGMGDTLAGMIAGMIGQTEKFAHGVLAAVFLHSYIGEILAKKRYVVLPTEIAASIPTYLKIFSEMEEQL</sequence>
<evidence type="ECO:0000256" key="6">
    <source>
        <dbReference type="HAMAP-Rule" id="MF_01965"/>
    </source>
</evidence>
<evidence type="ECO:0000256" key="3">
    <source>
        <dbReference type="ARBA" id="ARBA00022857"/>
    </source>
</evidence>
<feature type="binding site" evidence="6">
    <location>
        <position position="212"/>
    </location>
    <ligand>
        <name>AMP</name>
        <dbReference type="ChEBI" id="CHEBI:456215"/>
    </ligand>
</feature>
<dbReference type="PROSITE" id="PS51383">
    <property type="entry name" value="YJEF_C_3"/>
    <property type="match status" value="1"/>
</dbReference>
<keyword evidence="2 6" id="KW-0067">ATP-binding</keyword>
<keyword evidence="1 6" id="KW-0547">Nucleotide-binding</keyword>
<dbReference type="AlphaFoldDB" id="D7UYQ5"/>
<comment type="caution">
    <text evidence="8">The sequence shown here is derived from an EMBL/GenBank/DDBJ whole genome shotgun (WGS) entry which is preliminary data.</text>
</comment>
<dbReference type="Gene3D" id="3.40.1190.20">
    <property type="match status" value="1"/>
</dbReference>
<evidence type="ECO:0000256" key="1">
    <source>
        <dbReference type="ARBA" id="ARBA00022741"/>
    </source>
</evidence>
<dbReference type="GO" id="GO:0052855">
    <property type="term" value="F:ADP-dependent NAD(P)H-hydrate dehydratase activity"/>
    <property type="evidence" value="ECO:0007669"/>
    <property type="project" value="UniProtKB-UniRule"/>
</dbReference>
<dbReference type="GO" id="GO:0005524">
    <property type="term" value="F:ATP binding"/>
    <property type="evidence" value="ECO:0007669"/>
    <property type="project" value="UniProtKB-KW"/>
</dbReference>
<organism evidence="8 9">
    <name type="scientific">Listeria grayi DSM 20601</name>
    <dbReference type="NCBI Taxonomy" id="525367"/>
    <lineage>
        <taxon>Bacteria</taxon>
        <taxon>Bacillati</taxon>
        <taxon>Bacillota</taxon>
        <taxon>Bacilli</taxon>
        <taxon>Bacillales</taxon>
        <taxon>Listeriaceae</taxon>
        <taxon>Listeria</taxon>
    </lineage>
</organism>
<dbReference type="GO" id="GO:0046496">
    <property type="term" value="P:nicotinamide nucleotide metabolic process"/>
    <property type="evidence" value="ECO:0007669"/>
    <property type="project" value="UniProtKB-UniRule"/>
</dbReference>
<feature type="binding site" evidence="6">
    <location>
        <position position="213"/>
    </location>
    <ligand>
        <name>(6S)-NADPHX</name>
        <dbReference type="ChEBI" id="CHEBI:64076"/>
    </ligand>
</feature>
<feature type="domain" description="YjeF C-terminal" evidence="7">
    <location>
        <begin position="7"/>
        <end position="270"/>
    </location>
</feature>
<dbReference type="EMBL" id="ACCR02000005">
    <property type="protein sequence ID" value="EFI83472.1"/>
    <property type="molecule type" value="Genomic_DNA"/>
</dbReference>
<dbReference type="PANTHER" id="PTHR12592">
    <property type="entry name" value="ATP-DEPENDENT (S)-NAD(P)H-HYDRATE DEHYDRATASE FAMILY MEMBER"/>
    <property type="match status" value="1"/>
</dbReference>
<evidence type="ECO:0000259" key="7">
    <source>
        <dbReference type="PROSITE" id="PS51383"/>
    </source>
</evidence>
<evidence type="ECO:0000256" key="5">
    <source>
        <dbReference type="ARBA" id="ARBA00023239"/>
    </source>
</evidence>
<evidence type="ECO:0000256" key="2">
    <source>
        <dbReference type="ARBA" id="ARBA00022840"/>
    </source>
</evidence>
<comment type="function">
    <text evidence="6">Catalyzes the dehydration of the S-form of NAD(P)HX at the expense of ADP, which is converted to AMP. Together with NAD(P)HX epimerase, which catalyzes the epimerization of the S- and R-forms, the enzyme allows the repair of both epimers of NAD(P)HX, a damaged form of NAD(P)H that is a result of enzymatic or heat-dependent hydration.</text>
</comment>
<dbReference type="CDD" id="cd01171">
    <property type="entry name" value="YXKO-related"/>
    <property type="match status" value="1"/>
</dbReference>
<comment type="catalytic activity">
    <reaction evidence="6">
        <text>(6S)-NADPHX + ADP = AMP + phosphate + NADPH + H(+)</text>
        <dbReference type="Rhea" id="RHEA:32235"/>
        <dbReference type="ChEBI" id="CHEBI:15378"/>
        <dbReference type="ChEBI" id="CHEBI:43474"/>
        <dbReference type="ChEBI" id="CHEBI:57783"/>
        <dbReference type="ChEBI" id="CHEBI:64076"/>
        <dbReference type="ChEBI" id="CHEBI:456215"/>
        <dbReference type="ChEBI" id="CHEBI:456216"/>
        <dbReference type="EC" id="4.2.1.136"/>
    </reaction>
</comment>
<dbReference type="EC" id="4.2.1.136" evidence="6"/>
<dbReference type="InterPro" id="IPR017953">
    <property type="entry name" value="Carbohydrate_kinase_pred_CS"/>
</dbReference>
<keyword evidence="3 6" id="KW-0521">NADP</keyword>